<dbReference type="InterPro" id="IPR006137">
    <property type="entry name" value="NADH_UbQ_OxRdtase-like_20kDa"/>
</dbReference>
<dbReference type="GO" id="GO:0050454">
    <property type="term" value="F:coenzyme F420 hydrogenase activity"/>
    <property type="evidence" value="ECO:0007669"/>
    <property type="project" value="UniProtKB-EC"/>
</dbReference>
<name>A0A1D3L5A5_9EURY</name>
<evidence type="ECO:0000313" key="6">
    <source>
        <dbReference type="Proteomes" id="UP000094707"/>
    </source>
</evidence>
<dbReference type="Pfam" id="PF01058">
    <property type="entry name" value="Oxidored_q6"/>
    <property type="match status" value="1"/>
</dbReference>
<dbReference type="InterPro" id="IPR037024">
    <property type="entry name" value="NiFe_Hase_small_N_sf"/>
</dbReference>
<accession>A0A1D3L5A5</accession>
<dbReference type="SUPFAM" id="SSF56770">
    <property type="entry name" value="HydA/Nqo6-like"/>
    <property type="match status" value="1"/>
</dbReference>
<feature type="domain" description="4Fe-4S ferredoxin-type" evidence="4">
    <location>
        <begin position="205"/>
        <end position="234"/>
    </location>
</feature>
<keyword evidence="6" id="KW-1185">Reference proteome</keyword>
<dbReference type="PROSITE" id="PS00198">
    <property type="entry name" value="4FE4S_FER_1"/>
    <property type="match status" value="1"/>
</dbReference>
<organism evidence="5 6">
    <name type="scientific">Methanobacterium congolense</name>
    <dbReference type="NCBI Taxonomy" id="118062"/>
    <lineage>
        <taxon>Archaea</taxon>
        <taxon>Methanobacteriati</taxon>
        <taxon>Methanobacteriota</taxon>
        <taxon>Methanomada group</taxon>
        <taxon>Methanobacteria</taxon>
        <taxon>Methanobacteriales</taxon>
        <taxon>Methanobacteriaceae</taxon>
        <taxon>Methanobacterium</taxon>
    </lineage>
</organism>
<dbReference type="PANTHER" id="PTHR42845:SF2">
    <property type="entry name" value="F420-NON-REDUCING HYDROGENASE VHU SUBUNIT G"/>
    <property type="match status" value="1"/>
</dbReference>
<dbReference type="EMBL" id="LT607756">
    <property type="protein sequence ID" value="SCG86726.1"/>
    <property type="molecule type" value="Genomic_DNA"/>
</dbReference>
<dbReference type="AlphaFoldDB" id="A0A1D3L5A5"/>
<protein>
    <recommendedName>
        <fullName evidence="3">Coenzyme F420 hydrogenase subunit gamma</fullName>
        <ecNumber evidence="3">1.12.98.1</ecNumber>
    </recommendedName>
</protein>
<proteinExistence type="inferred from homology"/>
<dbReference type="GO" id="GO:0016151">
    <property type="term" value="F:nickel cation binding"/>
    <property type="evidence" value="ECO:0007669"/>
    <property type="project" value="InterPro"/>
</dbReference>
<dbReference type="InterPro" id="IPR017681">
    <property type="entry name" value="Coenz_F420_hydrogenase_gsu"/>
</dbReference>
<dbReference type="NCBIfam" id="TIGR03294">
    <property type="entry name" value="FrhG"/>
    <property type="match status" value="1"/>
</dbReference>
<dbReference type="Gene3D" id="3.30.70.20">
    <property type="match status" value="1"/>
</dbReference>
<dbReference type="GeneID" id="30413020"/>
<reference evidence="5 6" key="1">
    <citation type="submission" date="2016-08" db="EMBL/GenBank/DDBJ databases">
        <authorList>
            <person name="Seilhamer J.J."/>
        </authorList>
    </citation>
    <scope>NUCLEOTIDE SEQUENCE [LARGE SCALE GENOMIC DNA]</scope>
    <source>
        <strain evidence="5">Buetzberg</strain>
    </source>
</reference>
<evidence type="ECO:0000256" key="3">
    <source>
        <dbReference type="NCBIfam" id="TIGR03294"/>
    </source>
</evidence>
<evidence type="ECO:0000313" key="5">
    <source>
        <dbReference type="EMBL" id="SCG86726.1"/>
    </source>
</evidence>
<dbReference type="KEGG" id="mcub:MCBB_2185"/>
<dbReference type="InterPro" id="IPR017896">
    <property type="entry name" value="4Fe4S_Fe-S-bd"/>
</dbReference>
<dbReference type="EC" id="1.12.98.1" evidence="3"/>
<dbReference type="RefSeq" id="WP_071907761.1">
    <property type="nucleotide sequence ID" value="NZ_LT607756.1"/>
</dbReference>
<dbReference type="GO" id="GO:0050660">
    <property type="term" value="F:flavin adenine dinucleotide binding"/>
    <property type="evidence" value="ECO:0007669"/>
    <property type="project" value="InterPro"/>
</dbReference>
<evidence type="ECO:0000256" key="1">
    <source>
        <dbReference type="ARBA" id="ARBA00010870"/>
    </source>
</evidence>
<dbReference type="PATRIC" id="fig|129848.4.peg.2232"/>
<dbReference type="GO" id="GO:0051536">
    <property type="term" value="F:iron-sulfur cluster binding"/>
    <property type="evidence" value="ECO:0007669"/>
    <property type="project" value="InterPro"/>
</dbReference>
<comment type="similarity">
    <text evidence="1">Belongs to the FrhG family.</text>
</comment>
<dbReference type="Pfam" id="PF13187">
    <property type="entry name" value="Fer4_9"/>
    <property type="match status" value="1"/>
</dbReference>
<dbReference type="STRING" id="118062.MCBB_2185"/>
<sequence>MLARIKEFLGLGAKPKEVSEEPKEVVSKEEVEKVAEEKTKPRIGYIHLSGCTGDGMSLTENYDILADLLTDMVEIVYGQTLVDLWEMPEMDLALVEGSCCLQDEHSLHELMEVREKAGLVVAFGSCAATGCFTRYSRGGQQAQPNHESFVPIADLIKVDCAIPGCPPSPEIIAKTVVAVINGDMDYLQPMIDLAGYTEACGCDLQLKVVNQALCTGCGTCAMACQTRAVSMTNGRPEVNSARCIKCGICYVQCPRSWWPADRIKKDLGL</sequence>
<dbReference type="Proteomes" id="UP000094707">
    <property type="component" value="Chromosome I"/>
</dbReference>
<feature type="domain" description="4Fe-4S ferredoxin-type" evidence="4">
    <location>
        <begin position="235"/>
        <end position="263"/>
    </location>
</feature>
<dbReference type="Gene3D" id="3.40.50.700">
    <property type="entry name" value="NADH:ubiquinone oxidoreductase-like, 20kDa subunit"/>
    <property type="match status" value="1"/>
</dbReference>
<evidence type="ECO:0000256" key="2">
    <source>
        <dbReference type="ARBA" id="ARBA00023002"/>
    </source>
</evidence>
<dbReference type="InterPro" id="IPR017900">
    <property type="entry name" value="4Fe4S_Fe_S_CS"/>
</dbReference>
<dbReference type="PANTHER" id="PTHR42845">
    <property type="entry name" value="COENZYME F420-REDUCING HYDROGENASE, GAMMA SUBUNIT"/>
    <property type="match status" value="1"/>
</dbReference>
<evidence type="ECO:0000259" key="4">
    <source>
        <dbReference type="PROSITE" id="PS51379"/>
    </source>
</evidence>
<dbReference type="PROSITE" id="PS51379">
    <property type="entry name" value="4FE4S_FER_2"/>
    <property type="match status" value="2"/>
</dbReference>
<keyword evidence="2 5" id="KW-0560">Oxidoreductase</keyword>
<gene>
    <name evidence="5" type="primary">frhG</name>
    <name evidence="5" type="ORF">MCBB_2185</name>
</gene>
<dbReference type="InterPro" id="IPR051349">
    <property type="entry name" value="Hydrogenase_assoc-protein"/>
</dbReference>
<dbReference type="OrthoDB" id="38261at2157"/>